<evidence type="ECO:0000313" key="1">
    <source>
        <dbReference type="EMBL" id="KKL61214.1"/>
    </source>
</evidence>
<feature type="non-terminal residue" evidence="1">
    <location>
        <position position="1"/>
    </location>
</feature>
<reference evidence="1" key="1">
    <citation type="journal article" date="2015" name="Nature">
        <title>Complex archaea that bridge the gap between prokaryotes and eukaryotes.</title>
        <authorList>
            <person name="Spang A."/>
            <person name="Saw J.H."/>
            <person name="Jorgensen S.L."/>
            <person name="Zaremba-Niedzwiedzka K."/>
            <person name="Martijn J."/>
            <person name="Lind A.E."/>
            <person name="van Eijk R."/>
            <person name="Schleper C."/>
            <person name="Guy L."/>
            <person name="Ettema T.J."/>
        </authorList>
    </citation>
    <scope>NUCLEOTIDE SEQUENCE</scope>
</reference>
<sequence length="77" mass="8582">KYADEAKRLWATSLSAKAQVFLENIIEEGLNEIASGKNIGLLRVAMQAAGLLTRLRPASDKGEDSYDEVILKRHRKL</sequence>
<dbReference type="EMBL" id="LAZR01028888">
    <property type="protein sequence ID" value="KKL61214.1"/>
    <property type="molecule type" value="Genomic_DNA"/>
</dbReference>
<proteinExistence type="predicted"/>
<protein>
    <submittedName>
        <fullName evidence="1">Uncharacterized protein</fullName>
    </submittedName>
</protein>
<organism evidence="1">
    <name type="scientific">marine sediment metagenome</name>
    <dbReference type="NCBI Taxonomy" id="412755"/>
    <lineage>
        <taxon>unclassified sequences</taxon>
        <taxon>metagenomes</taxon>
        <taxon>ecological metagenomes</taxon>
    </lineage>
</organism>
<name>A0A0F9DHU5_9ZZZZ</name>
<dbReference type="AlphaFoldDB" id="A0A0F9DHU5"/>
<comment type="caution">
    <text evidence="1">The sequence shown here is derived from an EMBL/GenBank/DDBJ whole genome shotgun (WGS) entry which is preliminary data.</text>
</comment>
<gene>
    <name evidence="1" type="ORF">LCGC14_2197600</name>
</gene>
<accession>A0A0F9DHU5</accession>